<feature type="region of interest" description="Disordered" evidence="1">
    <location>
        <begin position="83"/>
        <end position="118"/>
    </location>
</feature>
<evidence type="ECO:0000313" key="2">
    <source>
        <dbReference type="EMBL" id="RUS92167.1"/>
    </source>
</evidence>
<proteinExistence type="predicted"/>
<name>A0A3S1A2G0_ELYCH</name>
<evidence type="ECO:0000256" key="1">
    <source>
        <dbReference type="SAM" id="MobiDB-lite"/>
    </source>
</evidence>
<organism evidence="2 3">
    <name type="scientific">Elysia chlorotica</name>
    <name type="common">Eastern emerald elysia</name>
    <name type="synonym">Sea slug</name>
    <dbReference type="NCBI Taxonomy" id="188477"/>
    <lineage>
        <taxon>Eukaryota</taxon>
        <taxon>Metazoa</taxon>
        <taxon>Spiralia</taxon>
        <taxon>Lophotrochozoa</taxon>
        <taxon>Mollusca</taxon>
        <taxon>Gastropoda</taxon>
        <taxon>Heterobranchia</taxon>
        <taxon>Euthyneura</taxon>
        <taxon>Panpulmonata</taxon>
        <taxon>Sacoglossa</taxon>
        <taxon>Placobranchoidea</taxon>
        <taxon>Plakobranchidae</taxon>
        <taxon>Elysia</taxon>
    </lineage>
</organism>
<dbReference type="OrthoDB" id="5346094at2759"/>
<reference evidence="2 3" key="1">
    <citation type="submission" date="2019-01" db="EMBL/GenBank/DDBJ databases">
        <title>A draft genome assembly of the solar-powered sea slug Elysia chlorotica.</title>
        <authorList>
            <person name="Cai H."/>
            <person name="Li Q."/>
            <person name="Fang X."/>
            <person name="Li J."/>
            <person name="Curtis N.E."/>
            <person name="Altenburger A."/>
            <person name="Shibata T."/>
            <person name="Feng M."/>
            <person name="Maeda T."/>
            <person name="Schwartz J.A."/>
            <person name="Shigenobu S."/>
            <person name="Lundholm N."/>
            <person name="Nishiyama T."/>
            <person name="Yang H."/>
            <person name="Hasebe M."/>
            <person name="Li S."/>
            <person name="Pierce S.K."/>
            <person name="Wang J."/>
        </authorList>
    </citation>
    <scope>NUCLEOTIDE SEQUENCE [LARGE SCALE GENOMIC DNA]</scope>
    <source>
        <strain evidence="2">EC2010</strain>
        <tissue evidence="2">Whole organism of an adult</tissue>
    </source>
</reference>
<gene>
    <name evidence="2" type="ORF">EGW08_000020</name>
</gene>
<protein>
    <submittedName>
        <fullName evidence="2">Uncharacterized protein</fullName>
    </submittedName>
</protein>
<feature type="non-terminal residue" evidence="2">
    <location>
        <position position="118"/>
    </location>
</feature>
<sequence>MHRTVAGAMPSTLRDSKKARLLRRHMASLSNAIEANMNSPIKDALNDFINSNSAAVEKAMENGEEHDLAKSEPTIPDLVNYLSYHTPQPGSKDAQPMSLEDKVTMHDPNFIQPQQPQH</sequence>
<keyword evidence="3" id="KW-1185">Reference proteome</keyword>
<dbReference type="Proteomes" id="UP000271974">
    <property type="component" value="Unassembled WGS sequence"/>
</dbReference>
<dbReference type="EMBL" id="RQTK01000001">
    <property type="protein sequence ID" value="RUS92167.1"/>
    <property type="molecule type" value="Genomic_DNA"/>
</dbReference>
<comment type="caution">
    <text evidence="2">The sequence shown here is derived from an EMBL/GenBank/DDBJ whole genome shotgun (WGS) entry which is preliminary data.</text>
</comment>
<dbReference type="AlphaFoldDB" id="A0A3S1A2G0"/>
<evidence type="ECO:0000313" key="3">
    <source>
        <dbReference type="Proteomes" id="UP000271974"/>
    </source>
</evidence>
<accession>A0A3S1A2G0</accession>